<dbReference type="PANTHER" id="PTHR48112:SF15">
    <property type="entry name" value="HMG BOX DOMAIN-CONTAINING PROTEIN"/>
    <property type="match status" value="1"/>
</dbReference>
<organism evidence="7">
    <name type="scientific">Ditylum brightwellii</name>
    <dbReference type="NCBI Taxonomy" id="49249"/>
    <lineage>
        <taxon>Eukaryota</taxon>
        <taxon>Sar</taxon>
        <taxon>Stramenopiles</taxon>
        <taxon>Ochrophyta</taxon>
        <taxon>Bacillariophyta</taxon>
        <taxon>Mediophyceae</taxon>
        <taxon>Lithodesmiophycidae</taxon>
        <taxon>Lithodesmiales</taxon>
        <taxon>Lithodesmiaceae</taxon>
        <taxon>Ditylum</taxon>
    </lineage>
</organism>
<evidence type="ECO:0000259" key="5">
    <source>
        <dbReference type="PROSITE" id="PS50118"/>
    </source>
</evidence>
<reference evidence="7" key="1">
    <citation type="submission" date="2021-01" db="EMBL/GenBank/DDBJ databases">
        <authorList>
            <person name="Corre E."/>
            <person name="Pelletier E."/>
            <person name="Niang G."/>
            <person name="Scheremetjew M."/>
            <person name="Finn R."/>
            <person name="Kale V."/>
            <person name="Holt S."/>
            <person name="Cochrane G."/>
            <person name="Meng A."/>
            <person name="Brown T."/>
            <person name="Cohen L."/>
        </authorList>
    </citation>
    <scope>NUCLEOTIDE SEQUENCE</scope>
    <source>
        <strain evidence="7">GSO104</strain>
    </source>
</reference>
<feature type="compositionally biased region" description="Basic and acidic residues" evidence="4">
    <location>
        <begin position="187"/>
        <end position="207"/>
    </location>
</feature>
<feature type="coiled-coil region" evidence="3">
    <location>
        <begin position="323"/>
        <end position="350"/>
    </location>
</feature>
<dbReference type="InterPro" id="IPR009071">
    <property type="entry name" value="HMG_box_dom"/>
</dbReference>
<feature type="region of interest" description="Disordered" evidence="4">
    <location>
        <begin position="252"/>
        <end position="273"/>
    </location>
</feature>
<protein>
    <recommendedName>
        <fullName evidence="5">HMG box domain-containing protein</fullName>
    </recommendedName>
</protein>
<feature type="compositionally biased region" description="Basic and acidic residues" evidence="4">
    <location>
        <begin position="258"/>
        <end position="267"/>
    </location>
</feature>
<dbReference type="PROSITE" id="PS50118">
    <property type="entry name" value="HMG_BOX_2"/>
    <property type="match status" value="1"/>
</dbReference>
<gene>
    <name evidence="6" type="ORF">DBRI00130_LOCUS21357</name>
    <name evidence="7" type="ORF">DBRI00130_LOCUS21358</name>
    <name evidence="8" type="ORF">DBRI00130_LOCUS21359</name>
</gene>
<dbReference type="AlphaFoldDB" id="A0A6V2HGM2"/>
<evidence type="ECO:0000256" key="2">
    <source>
        <dbReference type="PROSITE-ProRule" id="PRU00267"/>
    </source>
</evidence>
<accession>A0A6V2HGM2</accession>
<dbReference type="InterPro" id="IPR036910">
    <property type="entry name" value="HMG_box_dom_sf"/>
</dbReference>
<feature type="domain" description="HMG box" evidence="5">
    <location>
        <begin position="229"/>
        <end position="341"/>
    </location>
</feature>
<evidence type="ECO:0000313" key="7">
    <source>
        <dbReference type="EMBL" id="CAE4619510.1"/>
    </source>
</evidence>
<dbReference type="SUPFAM" id="SSF47095">
    <property type="entry name" value="HMG-box"/>
    <property type="match status" value="1"/>
</dbReference>
<feature type="region of interest" description="Disordered" evidence="4">
    <location>
        <begin position="167"/>
        <end position="228"/>
    </location>
</feature>
<dbReference type="InterPro" id="IPR050342">
    <property type="entry name" value="HMGB"/>
</dbReference>
<evidence type="ECO:0000313" key="8">
    <source>
        <dbReference type="EMBL" id="CAE4619511.1"/>
    </source>
</evidence>
<dbReference type="EMBL" id="HBNS01027136">
    <property type="protein sequence ID" value="CAE4619508.1"/>
    <property type="molecule type" value="Transcribed_RNA"/>
</dbReference>
<evidence type="ECO:0000256" key="1">
    <source>
        <dbReference type="ARBA" id="ARBA00023125"/>
    </source>
</evidence>
<dbReference type="GO" id="GO:0003677">
    <property type="term" value="F:DNA binding"/>
    <property type="evidence" value="ECO:0007669"/>
    <property type="project" value="UniProtKB-UniRule"/>
</dbReference>
<keyword evidence="2" id="KW-0539">Nucleus</keyword>
<name>A0A6V2HGM2_9STRA</name>
<sequence>MLDHQNNSIAGTAVPLTSTPSVYMSTYRPECAHQSVPPPSSPNLFPAVELQRLIHDDILASATKRHALMPMLGHSYNLSGDRLLQAALLMDCSSPYRHLLNPSFLSGSGPPPFLPRNTSREQMQALIQEANRLDSLKTPQHRLTNQQLCHDLSASNVSPQMIERDTITVPERESSSYNDVSIPVKEGTNKRLAEGDHSTYESNRRAPNDVGDTSVPPKKRRKIAKEGTPRRPLTAYNLFFRDERAKIIADIEADSGPDDLKSSESETRPQLSTEEFLKQRVPGSKRQRRRPHRKIGFRVLATIIGGRWRELENVDRERLVKYREIAADDLKRYMKEMKEFREKEKKKLNNC</sequence>
<dbReference type="EMBL" id="HBNS01027138">
    <property type="protein sequence ID" value="CAE4619511.1"/>
    <property type="molecule type" value="Transcribed_RNA"/>
</dbReference>
<proteinExistence type="predicted"/>
<dbReference type="PANTHER" id="PTHR48112">
    <property type="entry name" value="HIGH MOBILITY GROUP PROTEIN DSP1"/>
    <property type="match status" value="1"/>
</dbReference>
<dbReference type="GO" id="GO:0005634">
    <property type="term" value="C:nucleus"/>
    <property type="evidence" value="ECO:0007669"/>
    <property type="project" value="UniProtKB-UniRule"/>
</dbReference>
<evidence type="ECO:0000256" key="3">
    <source>
        <dbReference type="SAM" id="Coils"/>
    </source>
</evidence>
<dbReference type="SMART" id="SM00398">
    <property type="entry name" value="HMG"/>
    <property type="match status" value="1"/>
</dbReference>
<feature type="DNA-binding region" description="HMG box" evidence="2">
    <location>
        <begin position="229"/>
        <end position="341"/>
    </location>
</feature>
<dbReference type="CDD" id="cd00084">
    <property type="entry name" value="HMG-box_SF"/>
    <property type="match status" value="1"/>
</dbReference>
<keyword evidence="1 2" id="KW-0238">DNA-binding</keyword>
<evidence type="ECO:0000256" key="4">
    <source>
        <dbReference type="SAM" id="MobiDB-lite"/>
    </source>
</evidence>
<keyword evidence="3" id="KW-0175">Coiled coil</keyword>
<evidence type="ECO:0000313" key="6">
    <source>
        <dbReference type="EMBL" id="CAE4619508.1"/>
    </source>
</evidence>
<dbReference type="EMBL" id="HBNS01027137">
    <property type="protein sequence ID" value="CAE4619510.1"/>
    <property type="molecule type" value="Transcribed_RNA"/>
</dbReference>
<dbReference type="Gene3D" id="1.10.30.10">
    <property type="entry name" value="High mobility group box domain"/>
    <property type="match status" value="1"/>
</dbReference>